<feature type="domain" description="SnoaL-like" evidence="1">
    <location>
        <begin position="7"/>
        <end position="128"/>
    </location>
</feature>
<name>A0ABV9EZL5_9SPHN</name>
<sequence>MSDSLTRLIDEAALRRTADVYARGADQKDKELWVSVLASDCRIEGPGFVTEGREATLQSIDALGAMFRATFHRVHNQTVMIEGDGASGETYCTADHLLNDKDQLLRWTIRYHDEWRREEDGWRFTKRRLELLWEEMVPVTVRL</sequence>
<proteinExistence type="predicted"/>
<dbReference type="SUPFAM" id="SSF54427">
    <property type="entry name" value="NTF2-like"/>
    <property type="match status" value="1"/>
</dbReference>
<evidence type="ECO:0000259" key="1">
    <source>
        <dbReference type="Pfam" id="PF13577"/>
    </source>
</evidence>
<dbReference type="Pfam" id="PF13577">
    <property type="entry name" value="SnoaL_4"/>
    <property type="match status" value="1"/>
</dbReference>
<dbReference type="Gene3D" id="3.10.450.50">
    <property type="match status" value="1"/>
</dbReference>
<dbReference type="RefSeq" id="WP_380805122.1">
    <property type="nucleotide sequence ID" value="NZ_JBHSFZ010000025.1"/>
</dbReference>
<comment type="caution">
    <text evidence="2">The sequence shown here is derived from an EMBL/GenBank/DDBJ whole genome shotgun (WGS) entry which is preliminary data.</text>
</comment>
<reference evidence="3" key="1">
    <citation type="journal article" date="2019" name="Int. J. Syst. Evol. Microbiol.">
        <title>The Global Catalogue of Microorganisms (GCM) 10K type strain sequencing project: providing services to taxonomists for standard genome sequencing and annotation.</title>
        <authorList>
            <consortium name="The Broad Institute Genomics Platform"/>
            <consortium name="The Broad Institute Genome Sequencing Center for Infectious Disease"/>
            <person name="Wu L."/>
            <person name="Ma J."/>
        </authorList>
    </citation>
    <scope>NUCLEOTIDE SEQUENCE [LARGE SCALE GENOMIC DNA]</scope>
    <source>
        <strain evidence="3">NBRC 103632</strain>
    </source>
</reference>
<evidence type="ECO:0000313" key="2">
    <source>
        <dbReference type="EMBL" id="MFC4595035.1"/>
    </source>
</evidence>
<dbReference type="EMBL" id="JBHSFZ010000025">
    <property type="protein sequence ID" value="MFC4595035.1"/>
    <property type="molecule type" value="Genomic_DNA"/>
</dbReference>
<dbReference type="InterPro" id="IPR037401">
    <property type="entry name" value="SnoaL-like"/>
</dbReference>
<dbReference type="InterPro" id="IPR032710">
    <property type="entry name" value="NTF2-like_dom_sf"/>
</dbReference>
<keyword evidence="3" id="KW-1185">Reference proteome</keyword>
<evidence type="ECO:0000313" key="3">
    <source>
        <dbReference type="Proteomes" id="UP001595957"/>
    </source>
</evidence>
<dbReference type="Proteomes" id="UP001595957">
    <property type="component" value="Unassembled WGS sequence"/>
</dbReference>
<gene>
    <name evidence="2" type="ORF">ACFO3E_12630</name>
</gene>
<accession>A0ABV9EZL5</accession>
<protein>
    <submittedName>
        <fullName evidence="2">Nuclear transport factor 2 family protein</fullName>
    </submittedName>
</protein>
<organism evidence="2 3">
    <name type="scientific">Sphingobium tyrosinilyticum</name>
    <dbReference type="NCBI Taxonomy" id="2715436"/>
    <lineage>
        <taxon>Bacteria</taxon>
        <taxon>Pseudomonadati</taxon>
        <taxon>Pseudomonadota</taxon>
        <taxon>Alphaproteobacteria</taxon>
        <taxon>Sphingomonadales</taxon>
        <taxon>Sphingomonadaceae</taxon>
        <taxon>Sphingobium</taxon>
    </lineage>
</organism>